<dbReference type="Pfam" id="PF13374">
    <property type="entry name" value="TPR_10"/>
    <property type="match status" value="1"/>
</dbReference>
<evidence type="ECO:0008006" key="5">
    <source>
        <dbReference type="Google" id="ProtNLM"/>
    </source>
</evidence>
<keyword evidence="4" id="KW-1185">Reference proteome</keyword>
<dbReference type="Gene3D" id="3.40.50.300">
    <property type="entry name" value="P-loop containing nucleotide triphosphate hydrolases"/>
    <property type="match status" value="1"/>
</dbReference>
<dbReference type="Gene3D" id="1.25.40.10">
    <property type="entry name" value="Tetratricopeptide repeat domain"/>
    <property type="match status" value="2"/>
</dbReference>
<name>A0A9P4T4M8_CURKU</name>
<evidence type="ECO:0000259" key="1">
    <source>
        <dbReference type="Pfam" id="PF00931"/>
    </source>
</evidence>
<dbReference type="SUPFAM" id="SSF48452">
    <property type="entry name" value="TPR-like"/>
    <property type="match status" value="3"/>
</dbReference>
<dbReference type="SMART" id="SM00028">
    <property type="entry name" value="TPR"/>
    <property type="match status" value="6"/>
</dbReference>
<dbReference type="Proteomes" id="UP000801428">
    <property type="component" value="Unassembled WGS sequence"/>
</dbReference>
<dbReference type="InterPro" id="IPR002182">
    <property type="entry name" value="NB-ARC"/>
</dbReference>
<dbReference type="GO" id="GO:0043531">
    <property type="term" value="F:ADP binding"/>
    <property type="evidence" value="ECO:0007669"/>
    <property type="project" value="InterPro"/>
</dbReference>
<dbReference type="EMBL" id="SWKU01000041">
    <property type="protein sequence ID" value="KAF2994399.1"/>
    <property type="molecule type" value="Genomic_DNA"/>
</dbReference>
<dbReference type="NCBIfam" id="NF040586">
    <property type="entry name" value="FxSxx_TPR"/>
    <property type="match status" value="1"/>
</dbReference>
<feature type="domain" description="DUF7779" evidence="2">
    <location>
        <begin position="312"/>
        <end position="394"/>
    </location>
</feature>
<dbReference type="PANTHER" id="PTHR46082">
    <property type="entry name" value="ATP/GTP-BINDING PROTEIN-RELATED"/>
    <property type="match status" value="1"/>
</dbReference>
<accession>A0A9P4T4M8</accession>
<dbReference type="SUPFAM" id="SSF52540">
    <property type="entry name" value="P-loop containing nucleoside triphosphate hydrolases"/>
    <property type="match status" value="1"/>
</dbReference>
<dbReference type="PANTHER" id="PTHR46082:SF6">
    <property type="entry name" value="AAA+ ATPASE DOMAIN-CONTAINING PROTEIN-RELATED"/>
    <property type="match status" value="1"/>
</dbReference>
<dbReference type="InterPro" id="IPR053137">
    <property type="entry name" value="NLR-like"/>
</dbReference>
<dbReference type="InterPro" id="IPR027417">
    <property type="entry name" value="P-loop_NTPase"/>
</dbReference>
<dbReference type="InterPro" id="IPR056681">
    <property type="entry name" value="DUF7779"/>
</dbReference>
<reference evidence="3" key="1">
    <citation type="submission" date="2019-04" db="EMBL/GenBank/DDBJ databases">
        <title>Sequencing of skin fungus with MAO and IRED activity.</title>
        <authorList>
            <person name="Marsaioli A.J."/>
            <person name="Bonatto J.M.C."/>
            <person name="Reis Junior O."/>
        </authorList>
    </citation>
    <scope>NUCLEOTIDE SEQUENCE</scope>
    <source>
        <strain evidence="3">30M1</strain>
    </source>
</reference>
<evidence type="ECO:0000313" key="3">
    <source>
        <dbReference type="EMBL" id="KAF2994399.1"/>
    </source>
</evidence>
<dbReference type="OrthoDB" id="20872at2759"/>
<protein>
    <recommendedName>
        <fullName evidence="5">TPR-like protein</fullName>
    </recommendedName>
</protein>
<dbReference type="Pfam" id="PF00931">
    <property type="entry name" value="NB-ARC"/>
    <property type="match status" value="1"/>
</dbReference>
<dbReference type="Pfam" id="PF13424">
    <property type="entry name" value="TPR_12"/>
    <property type="match status" value="3"/>
</dbReference>
<evidence type="ECO:0000313" key="4">
    <source>
        <dbReference type="Proteomes" id="UP000801428"/>
    </source>
</evidence>
<evidence type="ECO:0000259" key="2">
    <source>
        <dbReference type="Pfam" id="PF25000"/>
    </source>
</evidence>
<gene>
    <name evidence="3" type="ORF">E8E13_002869</name>
</gene>
<dbReference type="Pfam" id="PF25000">
    <property type="entry name" value="DUF7779"/>
    <property type="match status" value="1"/>
</dbReference>
<comment type="caution">
    <text evidence="3">The sequence shown here is derived from an EMBL/GenBank/DDBJ whole genome shotgun (WGS) entry which is preliminary data.</text>
</comment>
<sequence length="797" mass="89518">MATFNGAIDAHVAIVGPQCSGGIMNFNFGGQKDEQKKKVEPFSTVPFAPDPDFVDRPEIIGWLHDKCAGAGARAALVGLGGVGKSQLALQYVHSIRTANPQTFVFWVHASTGARFEEAYRDIADRLQLPGRDDPETNVLRLVSDWLRDETNGQWVMVIDNADNVETFRQRDGRTQTPLATFVPQNRGVVLVTSRSKDAAFGLVGGYNRLTEVLAMSQGEGLQLLRNKLRHPPAEESALELLRELNHIPLAITQAAAYIGRGARMTVTRYIEEFRKSTKKQECLLRWDAGELRRDASASNSIVTTWQMSFEQIQRERQSAADLLSLMSFFNPQGIPMSALQRCRKLIGVVDVEEKEEAESAFNEDIDTLQAYSLVSVTANADTCEMHALVQFCTQLWLESSGDTDHYQLSFLLLMAAELPTGEYQNWKKCQQLLPHVEPLFSSEPTTGKALEAWAQLLTKAAWYLWQQGQFKLAEELAEKALAADERQLGPENERTLISSNMLAVVLESRGEYEKAEVLHRRALARAETELGRHHNGTLRIAQNLTSVLLSQGRYAEAEPLIRRALEGFRRFFGEEHLVTLSVVGGLARVLRAQGKYKKAEELNRQALAGYEKGLGRDHPDTLTIIHNLVTVLQCQCKYEEAEILGRRALASRKKVLGERHPTTFTNMDNLATVLLRQGKLKEAEVLQQEALERRKELGEQDPATLTSMSNLALTLQYQGKYDDAERLNRQALEVRKRVLGEQHPDTLVSMSNLAGVLQHQAVRDERDCKHDEAELKYLEAEQLNRQSLKGRTEVLRN</sequence>
<feature type="domain" description="NB-ARC" evidence="1">
    <location>
        <begin position="59"/>
        <end position="228"/>
    </location>
</feature>
<dbReference type="InterPro" id="IPR019734">
    <property type="entry name" value="TPR_rpt"/>
</dbReference>
<organism evidence="3 4">
    <name type="scientific">Curvularia kusanoi</name>
    <name type="common">Cochliobolus kusanoi</name>
    <dbReference type="NCBI Taxonomy" id="90978"/>
    <lineage>
        <taxon>Eukaryota</taxon>
        <taxon>Fungi</taxon>
        <taxon>Dikarya</taxon>
        <taxon>Ascomycota</taxon>
        <taxon>Pezizomycotina</taxon>
        <taxon>Dothideomycetes</taxon>
        <taxon>Pleosporomycetidae</taxon>
        <taxon>Pleosporales</taxon>
        <taxon>Pleosporineae</taxon>
        <taxon>Pleosporaceae</taxon>
        <taxon>Curvularia</taxon>
    </lineage>
</organism>
<dbReference type="AlphaFoldDB" id="A0A9P4T4M8"/>
<dbReference type="InterPro" id="IPR011990">
    <property type="entry name" value="TPR-like_helical_dom_sf"/>
</dbReference>
<proteinExistence type="predicted"/>